<dbReference type="Proteomes" id="UP000828390">
    <property type="component" value="Unassembled WGS sequence"/>
</dbReference>
<name>A0A9D4DWN3_DREPO</name>
<dbReference type="EMBL" id="JAIWYP010000009">
    <property type="protein sequence ID" value="KAH3768281.1"/>
    <property type="molecule type" value="Genomic_DNA"/>
</dbReference>
<protein>
    <submittedName>
        <fullName evidence="1">Uncharacterized protein</fullName>
    </submittedName>
</protein>
<evidence type="ECO:0000313" key="2">
    <source>
        <dbReference type="Proteomes" id="UP000828390"/>
    </source>
</evidence>
<proteinExistence type="predicted"/>
<reference evidence="1" key="2">
    <citation type="submission" date="2020-11" db="EMBL/GenBank/DDBJ databases">
        <authorList>
            <person name="McCartney M.A."/>
            <person name="Auch B."/>
            <person name="Kono T."/>
            <person name="Mallez S."/>
            <person name="Becker A."/>
            <person name="Gohl D.M."/>
            <person name="Silverstein K.A.T."/>
            <person name="Koren S."/>
            <person name="Bechman K.B."/>
            <person name="Herman A."/>
            <person name="Abrahante J.E."/>
            <person name="Garbe J."/>
        </authorList>
    </citation>
    <scope>NUCLEOTIDE SEQUENCE</scope>
    <source>
        <strain evidence="1">Duluth1</strain>
        <tissue evidence="1">Whole animal</tissue>
    </source>
</reference>
<accession>A0A9D4DWN3</accession>
<reference evidence="1" key="1">
    <citation type="journal article" date="2019" name="bioRxiv">
        <title>The Genome of the Zebra Mussel, Dreissena polymorpha: A Resource for Invasive Species Research.</title>
        <authorList>
            <person name="McCartney M.A."/>
            <person name="Auch B."/>
            <person name="Kono T."/>
            <person name="Mallez S."/>
            <person name="Zhang Y."/>
            <person name="Obille A."/>
            <person name="Becker A."/>
            <person name="Abrahante J.E."/>
            <person name="Garbe J."/>
            <person name="Badalamenti J.P."/>
            <person name="Herman A."/>
            <person name="Mangelson H."/>
            <person name="Liachko I."/>
            <person name="Sullivan S."/>
            <person name="Sone E.D."/>
            <person name="Koren S."/>
            <person name="Silverstein K.A.T."/>
            <person name="Beckman K.B."/>
            <person name="Gohl D.M."/>
        </authorList>
    </citation>
    <scope>NUCLEOTIDE SEQUENCE</scope>
    <source>
        <strain evidence="1">Duluth1</strain>
        <tissue evidence="1">Whole animal</tissue>
    </source>
</reference>
<gene>
    <name evidence="1" type="ORF">DPMN_169493</name>
</gene>
<keyword evidence="2" id="KW-1185">Reference proteome</keyword>
<organism evidence="1 2">
    <name type="scientific">Dreissena polymorpha</name>
    <name type="common">Zebra mussel</name>
    <name type="synonym">Mytilus polymorpha</name>
    <dbReference type="NCBI Taxonomy" id="45954"/>
    <lineage>
        <taxon>Eukaryota</taxon>
        <taxon>Metazoa</taxon>
        <taxon>Spiralia</taxon>
        <taxon>Lophotrochozoa</taxon>
        <taxon>Mollusca</taxon>
        <taxon>Bivalvia</taxon>
        <taxon>Autobranchia</taxon>
        <taxon>Heteroconchia</taxon>
        <taxon>Euheterodonta</taxon>
        <taxon>Imparidentia</taxon>
        <taxon>Neoheterodontei</taxon>
        <taxon>Myida</taxon>
        <taxon>Dreissenoidea</taxon>
        <taxon>Dreissenidae</taxon>
        <taxon>Dreissena</taxon>
    </lineage>
</organism>
<evidence type="ECO:0000313" key="1">
    <source>
        <dbReference type="EMBL" id="KAH3768281.1"/>
    </source>
</evidence>
<dbReference type="AlphaFoldDB" id="A0A9D4DWN3"/>
<sequence>MTIMSHFRTKNVLGIHYRQKGWGKFEEEGGGWNLIITSTRKKKLHRGNLTGR</sequence>
<comment type="caution">
    <text evidence="1">The sequence shown here is derived from an EMBL/GenBank/DDBJ whole genome shotgun (WGS) entry which is preliminary data.</text>
</comment>